<evidence type="ECO:0000313" key="11">
    <source>
        <dbReference type="EMBL" id="CAH1417432.1"/>
    </source>
</evidence>
<dbReference type="Gene3D" id="3.30.160.60">
    <property type="entry name" value="Classic Zinc Finger"/>
    <property type="match status" value="1"/>
</dbReference>
<organism evidence="11 12">
    <name type="scientific">Lactuca virosa</name>
    <dbReference type="NCBI Taxonomy" id="75947"/>
    <lineage>
        <taxon>Eukaryota</taxon>
        <taxon>Viridiplantae</taxon>
        <taxon>Streptophyta</taxon>
        <taxon>Embryophyta</taxon>
        <taxon>Tracheophyta</taxon>
        <taxon>Spermatophyta</taxon>
        <taxon>Magnoliopsida</taxon>
        <taxon>eudicotyledons</taxon>
        <taxon>Gunneridae</taxon>
        <taxon>Pentapetalae</taxon>
        <taxon>asterids</taxon>
        <taxon>campanulids</taxon>
        <taxon>Asterales</taxon>
        <taxon>Asteraceae</taxon>
        <taxon>Cichorioideae</taxon>
        <taxon>Cichorieae</taxon>
        <taxon>Lactucinae</taxon>
        <taxon>Lactuca</taxon>
    </lineage>
</organism>
<evidence type="ECO:0000256" key="3">
    <source>
        <dbReference type="ARBA" id="ARBA00022771"/>
    </source>
</evidence>
<dbReference type="Proteomes" id="UP001157418">
    <property type="component" value="Unassembled WGS sequence"/>
</dbReference>
<evidence type="ECO:0000256" key="7">
    <source>
        <dbReference type="ARBA" id="ARBA00023242"/>
    </source>
</evidence>
<proteinExistence type="predicted"/>
<dbReference type="SMART" id="SM00355">
    <property type="entry name" value="ZnF_C2H2"/>
    <property type="match status" value="1"/>
</dbReference>
<dbReference type="GO" id="GO:0008270">
    <property type="term" value="F:zinc ion binding"/>
    <property type="evidence" value="ECO:0007669"/>
    <property type="project" value="UniProtKB-KW"/>
</dbReference>
<evidence type="ECO:0000256" key="2">
    <source>
        <dbReference type="ARBA" id="ARBA00022723"/>
    </source>
</evidence>
<evidence type="ECO:0000256" key="6">
    <source>
        <dbReference type="ARBA" id="ARBA00023163"/>
    </source>
</evidence>
<gene>
    <name evidence="11" type="ORF">LVIROSA_LOCUS5113</name>
</gene>
<keyword evidence="3 8" id="KW-0863">Zinc-finger</keyword>
<evidence type="ECO:0000256" key="1">
    <source>
        <dbReference type="ARBA" id="ARBA00004123"/>
    </source>
</evidence>
<comment type="subcellular location">
    <subcellularLocation>
        <location evidence="1">Nucleus</location>
    </subcellularLocation>
</comment>
<dbReference type="InterPro" id="IPR052426">
    <property type="entry name" value="Plant_dev_regulator"/>
</dbReference>
<keyword evidence="6" id="KW-0804">Transcription</keyword>
<keyword evidence="2" id="KW-0479">Metal-binding</keyword>
<accession>A0AAU9LSQ3</accession>
<evidence type="ECO:0000313" key="12">
    <source>
        <dbReference type="Proteomes" id="UP001157418"/>
    </source>
</evidence>
<feature type="region of interest" description="Disordered" evidence="9">
    <location>
        <begin position="1"/>
        <end position="35"/>
    </location>
</feature>
<feature type="compositionally biased region" description="Polar residues" evidence="9">
    <location>
        <begin position="1"/>
        <end position="11"/>
    </location>
</feature>
<dbReference type="EMBL" id="CAKMRJ010000048">
    <property type="protein sequence ID" value="CAH1417432.1"/>
    <property type="molecule type" value="Genomic_DNA"/>
</dbReference>
<dbReference type="InterPro" id="IPR036236">
    <property type="entry name" value="Znf_C2H2_sf"/>
</dbReference>
<reference evidence="11 12" key="1">
    <citation type="submission" date="2022-01" db="EMBL/GenBank/DDBJ databases">
        <authorList>
            <person name="Xiong W."/>
            <person name="Schranz E."/>
        </authorList>
    </citation>
    <scope>NUCLEOTIDE SEQUENCE [LARGE SCALE GENOMIC DNA]</scope>
</reference>
<evidence type="ECO:0000256" key="5">
    <source>
        <dbReference type="ARBA" id="ARBA00023015"/>
    </source>
</evidence>
<dbReference type="Pfam" id="PF13912">
    <property type="entry name" value="zf-C2H2_6"/>
    <property type="match status" value="1"/>
</dbReference>
<evidence type="ECO:0000259" key="10">
    <source>
        <dbReference type="PROSITE" id="PS50157"/>
    </source>
</evidence>
<evidence type="ECO:0000256" key="4">
    <source>
        <dbReference type="ARBA" id="ARBA00022833"/>
    </source>
</evidence>
<evidence type="ECO:0000256" key="9">
    <source>
        <dbReference type="SAM" id="MobiDB-lite"/>
    </source>
</evidence>
<dbReference type="GO" id="GO:0005634">
    <property type="term" value="C:nucleus"/>
    <property type="evidence" value="ECO:0007669"/>
    <property type="project" value="UniProtKB-SubCell"/>
</dbReference>
<feature type="domain" description="C2H2-type" evidence="10">
    <location>
        <begin position="66"/>
        <end position="93"/>
    </location>
</feature>
<dbReference type="InterPro" id="IPR013087">
    <property type="entry name" value="Znf_C2H2_type"/>
</dbReference>
<name>A0AAU9LSQ3_9ASTR</name>
<dbReference type="PANTHER" id="PTHR45801:SF110">
    <property type="entry name" value="TRANSCRIPTIONAL REGULATOR SUPERMAN"/>
    <property type="match status" value="1"/>
</dbReference>
<dbReference type="AlphaFoldDB" id="A0AAU9LSQ3"/>
<keyword evidence="4" id="KW-0862">Zinc</keyword>
<keyword evidence="7" id="KW-0539">Nucleus</keyword>
<protein>
    <recommendedName>
        <fullName evidence="10">C2H2-type domain-containing protein</fullName>
    </recommendedName>
</protein>
<dbReference type="SUPFAM" id="SSF57667">
    <property type="entry name" value="beta-beta-alpha zinc fingers"/>
    <property type="match status" value="1"/>
</dbReference>
<sequence>MEENGSMSESNMPKDYKSGGKATNKTINIKDRKAPVDSCLESSSGQAKFCDGGDLLGEFPWPPRSYTCTFCKRKFRSAQALGGHMNVHRREKARLRQTTPPKYLGFLPAHLNHDRNPNPNPNMISTTFALKTSSFPSMLRSPSSVQTYSSSLAFSAPRFNKLCPSAKANFTAMRSQKSDLTVDGFYDFSHEEESLIVKKPENGSFVDSKFDDLDLELRLGYS</sequence>
<evidence type="ECO:0000256" key="8">
    <source>
        <dbReference type="PROSITE-ProRule" id="PRU00042"/>
    </source>
</evidence>
<dbReference type="PANTHER" id="PTHR45801">
    <property type="entry name" value="OS07G0101800 PROTEIN"/>
    <property type="match status" value="1"/>
</dbReference>
<dbReference type="PROSITE" id="PS50157">
    <property type="entry name" value="ZINC_FINGER_C2H2_2"/>
    <property type="match status" value="1"/>
</dbReference>
<keyword evidence="12" id="KW-1185">Reference proteome</keyword>
<dbReference type="PROSITE" id="PS00028">
    <property type="entry name" value="ZINC_FINGER_C2H2_1"/>
    <property type="match status" value="1"/>
</dbReference>
<keyword evidence="5" id="KW-0805">Transcription regulation</keyword>
<comment type="caution">
    <text evidence="11">The sequence shown here is derived from an EMBL/GenBank/DDBJ whole genome shotgun (WGS) entry which is preliminary data.</text>
</comment>